<evidence type="ECO:0000313" key="2">
    <source>
        <dbReference type="Proteomes" id="UP000724584"/>
    </source>
</evidence>
<proteinExistence type="predicted"/>
<protein>
    <submittedName>
        <fullName evidence="1">Uncharacterized protein</fullName>
    </submittedName>
</protein>
<accession>A0ACB7PBQ3</accession>
<dbReference type="EMBL" id="JAGIZQ010000003">
    <property type="protein sequence ID" value="KAH6636616.1"/>
    <property type="molecule type" value="Genomic_DNA"/>
</dbReference>
<gene>
    <name evidence="1" type="ORF">F5144DRAFT_187165</name>
</gene>
<keyword evidence="2" id="KW-1185">Reference proteome</keyword>
<evidence type="ECO:0000313" key="1">
    <source>
        <dbReference type="EMBL" id="KAH6636616.1"/>
    </source>
</evidence>
<dbReference type="Proteomes" id="UP000724584">
    <property type="component" value="Unassembled WGS sequence"/>
</dbReference>
<comment type="caution">
    <text evidence="1">The sequence shown here is derived from an EMBL/GenBank/DDBJ whole genome shotgun (WGS) entry which is preliminary data.</text>
</comment>
<name>A0ACB7PBQ3_9PEZI</name>
<reference evidence="1 2" key="1">
    <citation type="journal article" date="2021" name="Nat. Commun.">
        <title>Genetic determinants of endophytism in the Arabidopsis root mycobiome.</title>
        <authorList>
            <person name="Mesny F."/>
            <person name="Miyauchi S."/>
            <person name="Thiergart T."/>
            <person name="Pickel B."/>
            <person name="Atanasova L."/>
            <person name="Karlsson M."/>
            <person name="Huettel B."/>
            <person name="Barry K.W."/>
            <person name="Haridas S."/>
            <person name="Chen C."/>
            <person name="Bauer D."/>
            <person name="Andreopoulos W."/>
            <person name="Pangilinan J."/>
            <person name="LaButti K."/>
            <person name="Riley R."/>
            <person name="Lipzen A."/>
            <person name="Clum A."/>
            <person name="Drula E."/>
            <person name="Henrissat B."/>
            <person name="Kohler A."/>
            <person name="Grigoriev I.V."/>
            <person name="Martin F.M."/>
            <person name="Hacquard S."/>
        </authorList>
    </citation>
    <scope>NUCLEOTIDE SEQUENCE [LARGE SCALE GENOMIC DNA]</scope>
    <source>
        <strain evidence="1 2">MPI-SDFR-AT-0079</strain>
    </source>
</reference>
<organism evidence="1 2">
    <name type="scientific">Chaetomium tenue</name>
    <dbReference type="NCBI Taxonomy" id="1854479"/>
    <lineage>
        <taxon>Eukaryota</taxon>
        <taxon>Fungi</taxon>
        <taxon>Dikarya</taxon>
        <taxon>Ascomycota</taxon>
        <taxon>Pezizomycotina</taxon>
        <taxon>Sordariomycetes</taxon>
        <taxon>Sordariomycetidae</taxon>
        <taxon>Sordariales</taxon>
        <taxon>Chaetomiaceae</taxon>
        <taxon>Chaetomium</taxon>
    </lineage>
</organism>
<sequence length="1809" mass="201742">MAGEDQSDPLLWDEDRVVQELCTANRSWKPPPTKRLPDPAALEAKLRECGVDGESLLTYEDEFGYDQLWNYLGVKKLPHQLALKDAIKQFRRRSEGYQEWKAHQLANSQLYAEPENALAIKSEAFKPAEVEHAAQSEPLAGPTSHHADADADSRAPVGPRFTSTYPGVLSPTLSASADPDLPATPSHVLDVLREPDQETSEEPPSKKRRIAPISVSADTTGNSAFSIIPTEGDLFLGSIAEATLQTSESSGFLGAGVLRRAQLLELQIQDLEASPKHPFVLLPRQLPSGRRIQAAGAMKRFLRTNLAESFQRSDDEYEEESDIGQSDDEQSVDSETWREYQQEEAERAAMEAREISPNERVVSKDEAAEAVRLAIQELESQWVAEKKPRCDLKAFKIWQDARRNPDRAAFIDSVRRDLDHFAGRIASLSQHIINQPWTVGDNVQKKASGYLEATVFDKKHQAWMIEVIESPLQPPRPSALPRPAPRPAKPASVHDDEEVLTSDSDDMDEFIEYDDVAIPIANDDDMDIDPEPLRDAVAPQPTSRRSASVAPGGSTGAGPSQTKPTPLSEESDAGPALAPLTPSRIKAEKSTVPITPRRTGTSADDVIVIDSSPPSPLQELDQIPEFSDLDSLEKIGEAGLDYWEKTNDAERLVVAVLCGWPRERIVKMYRGIKNSDHSDLWPEYMEPTLGAPEDPHVDKIDLVAFYLCRLFDVFVSKSAKRISLRTLRLTTRNRLGRLGDSFAGFCAFLRRILPLFLGMAPQTPTRIVLKTPRQEAPSTPTPSRRTQEPADEPSNTEASSSDEMPIPSTKKRRRRKRRDANALNLRRGNLKRDEEYARRARELRERLAQQGSVSSKHARLIINETKESDDQALIYINDHIGSRIKDHQIDGVRFMWNQVVVDSSVRQGCLLAHTMGLGKTMQVITLLVVVAESSASPDESIRSQIPESLRESRTLILCPPSLVDNWQDEIRMWAPDQVLGPVHTLETQNTPSSRESLIQTWAASGGVLILGYTMFTILVNSGEDMANLLHETPNLVIGDEAHYIKNPDSLRHQAAANFTTTNRIAMTGSPLTNNVMDYYAMINWVAPNYLADIAEFRDRFSNPIKEGLYVDSEPHKKRKARRMLHVLKETVGPKVHRRDIEVLLNELPKKKEFIITLPLTRVQMRVYRAYIEWMTGHSKEIKSSQAMAWSLVAKLTLVLAHPFIFKTMLENKAKSSKPEEELDMPEHVRSELLALVSFREIEDYALSNKIVVLLRILDECKKAKDKVLVFSQSIPTLDYIENIFKRKRVVYQRLDGSTKMSTRQASIKKFNTDAESQVYLVSTRAGGVGLNIHGANRVVIFDFKYSPTDEQQAIGRAYRLGQTKPVYVYWLTVGGTFEDTIHNNAVFKAQLAKRVVDKKNPDPWSTRYSDYFKMPREVDQEDLSGSFGHDEVLDVLLESEEISQLMRNITSTETFEREETYELTPEEKLQAEKDIEMERLRSRNPEEFKRREHERALWSAMSPPRAPLGLYQRHPTDGESLSASLGAGPRGNTVLKIKVPEHMREGRRLKPPAPATASDAASSAQTPPSVQADDDSTHQQVLTLTSDAAPIGRAAPPTPQPPTFMAPALAPPPPTQSDPAMTQAIPTPSLADANNTLAQEPTPAPQPVAAPGTHFKVPHTPPAAAAAASPNGSSSLTNSNTPTAAIELSDSDFPDLLAVHSALSGVGRHVRYHPGDLINRVRSVWARNKIEQLPMMDKIQNVKKCTRNARFAEAMLSGYMDPEQIASMTRLEMEEVSAALNSLAEAEFKHRVWTTKADLNVCTTGTKST</sequence>